<dbReference type="PANTHER" id="PTHR22775">
    <property type="entry name" value="SORTING NEXIN"/>
    <property type="match status" value="1"/>
</dbReference>
<dbReference type="PROSITE" id="PS51207">
    <property type="entry name" value="PXA"/>
    <property type="match status" value="1"/>
</dbReference>
<dbReference type="Pfam" id="PF02194">
    <property type="entry name" value="PXA"/>
    <property type="match status" value="1"/>
</dbReference>
<dbReference type="SUPFAM" id="SSF64268">
    <property type="entry name" value="PX domain"/>
    <property type="match status" value="1"/>
</dbReference>
<feature type="domain" description="PX" evidence="1">
    <location>
        <begin position="308"/>
        <end position="428"/>
    </location>
</feature>
<dbReference type="Proteomes" id="UP000694428">
    <property type="component" value="Unplaced"/>
</dbReference>
<evidence type="ECO:0000259" key="1">
    <source>
        <dbReference type="PROSITE" id="PS50195"/>
    </source>
</evidence>
<dbReference type="AlphaFoldDB" id="A0A8C9G4M4"/>
<dbReference type="SMART" id="SM00312">
    <property type="entry name" value="PX"/>
    <property type="match status" value="1"/>
</dbReference>
<reference evidence="3" key="2">
    <citation type="submission" date="2025-09" db="UniProtKB">
        <authorList>
            <consortium name="Ensembl"/>
        </authorList>
    </citation>
    <scope>IDENTIFICATION</scope>
</reference>
<dbReference type="PROSITE" id="PS50195">
    <property type="entry name" value="PX"/>
    <property type="match status" value="1"/>
</dbReference>
<dbReference type="PANTHER" id="PTHR22775:SF48">
    <property type="entry name" value="SORTING NEXIN-25"/>
    <property type="match status" value="1"/>
</dbReference>
<dbReference type="InterPro" id="IPR003114">
    <property type="entry name" value="Phox_assoc"/>
</dbReference>
<protein>
    <submittedName>
        <fullName evidence="3">Sorting nexin 25</fullName>
    </submittedName>
</protein>
<dbReference type="CDD" id="cd06878">
    <property type="entry name" value="PX_SNX25"/>
    <property type="match status" value="1"/>
</dbReference>
<dbReference type="Gene3D" id="3.30.1520.10">
    <property type="entry name" value="Phox-like domain"/>
    <property type="match status" value="1"/>
</dbReference>
<dbReference type="GO" id="GO:0035091">
    <property type="term" value="F:phosphatidylinositol binding"/>
    <property type="evidence" value="ECO:0007669"/>
    <property type="project" value="InterPro"/>
</dbReference>
<reference evidence="3" key="1">
    <citation type="submission" date="2025-08" db="UniProtKB">
        <authorList>
            <consortium name="Ensembl"/>
        </authorList>
    </citation>
    <scope>IDENTIFICATION</scope>
</reference>
<evidence type="ECO:0000313" key="4">
    <source>
        <dbReference type="Proteomes" id="UP000694428"/>
    </source>
</evidence>
<feature type="domain" description="PXA" evidence="2">
    <location>
        <begin position="1"/>
        <end position="146"/>
    </location>
</feature>
<organism evidence="3 4">
    <name type="scientific">Pavo cristatus</name>
    <name type="common">Indian peafowl</name>
    <name type="synonym">Blue peafowl</name>
    <dbReference type="NCBI Taxonomy" id="9049"/>
    <lineage>
        <taxon>Eukaryota</taxon>
        <taxon>Metazoa</taxon>
        <taxon>Chordata</taxon>
        <taxon>Craniata</taxon>
        <taxon>Vertebrata</taxon>
        <taxon>Euteleostomi</taxon>
        <taxon>Archelosauria</taxon>
        <taxon>Archosauria</taxon>
        <taxon>Dinosauria</taxon>
        <taxon>Saurischia</taxon>
        <taxon>Theropoda</taxon>
        <taxon>Coelurosauria</taxon>
        <taxon>Aves</taxon>
        <taxon>Neognathae</taxon>
        <taxon>Galloanserae</taxon>
        <taxon>Galliformes</taxon>
        <taxon>Phasianidae</taxon>
        <taxon>Phasianinae</taxon>
        <taxon>Pavo</taxon>
    </lineage>
</organism>
<name>A0A8C9G4M4_PAVCR</name>
<dbReference type="InterPro" id="IPR037899">
    <property type="entry name" value="SNX25_PX"/>
</dbReference>
<evidence type="ECO:0000313" key="3">
    <source>
        <dbReference type="Ensembl" id="ENSPSTP00000023928.1"/>
    </source>
</evidence>
<accession>A0A8C9G4M4</accession>
<proteinExistence type="predicted"/>
<dbReference type="InterPro" id="IPR001683">
    <property type="entry name" value="PX_dom"/>
</dbReference>
<dbReference type="InterPro" id="IPR036871">
    <property type="entry name" value="PX_dom_sf"/>
</dbReference>
<keyword evidence="4" id="KW-1185">Reference proteome</keyword>
<sequence length="544" mass="62866">MILLFIVVLFLSVFDYIYRDYILSWYGQLSRDEGQLYQLLSEDFWEIAKQLRLRLSHIDVVKVVCNDVVKALLTHFCDLKGANARKVMAKGNRVKKKMKYLQTCYHRIIELLVRQIRFLSFCLVLKELCRIRIIAEKTPRKCSYSKGKETAAMKADLLRARNMKRYINQLTVAKKQCEKRIRFLGGPAYDQQEDGFSDEGDGSQSCVCCETLKTKIWPNFSIYQGCGEATEECSTRINEQASYAVNKLRQLNDKLKYKKQALNSICNSPKPNKKIVSKLKDEITLMEREHNDLQLHIARTDWWCENLGMWKAFIISGEVLEENGEQVPCYSVLVSLQEVGGAETKNWTVPRKLSEFQNLHRKLSECFPSLKKVQLPSLSKLPFKSIDQKFMEKSKNQLNNFLQKLLSDERLCQSEALYAFLSPSPEHLKVIDVQGKKSSFSLSSFLERLPCDWFSHQEEETEEDSDLSDYGEEVDGKKDSIAEPCFMLIGEIFELRGSKLKVKRNANLASVFILVFSVFQVLLELLLTELCPELRAHLEQLNAT</sequence>
<dbReference type="GO" id="GO:0005768">
    <property type="term" value="C:endosome"/>
    <property type="evidence" value="ECO:0007669"/>
    <property type="project" value="TreeGrafter"/>
</dbReference>
<evidence type="ECO:0000259" key="2">
    <source>
        <dbReference type="PROSITE" id="PS51207"/>
    </source>
</evidence>
<dbReference type="Pfam" id="PF00787">
    <property type="entry name" value="PX"/>
    <property type="match status" value="1"/>
</dbReference>
<dbReference type="Ensembl" id="ENSPSTT00000025179.1">
    <property type="protein sequence ID" value="ENSPSTP00000023928.1"/>
    <property type="gene ID" value="ENSPSTG00000017639.1"/>
</dbReference>